<evidence type="ECO:0000256" key="4">
    <source>
        <dbReference type="ARBA" id="ARBA00022574"/>
    </source>
</evidence>
<dbReference type="SMART" id="SM00320">
    <property type="entry name" value="WD40"/>
    <property type="match status" value="4"/>
</dbReference>
<dbReference type="InterPro" id="IPR028598">
    <property type="entry name" value="BOP1/Erb1"/>
</dbReference>
<name>A0A158R6T2_TAEAS</name>
<dbReference type="GO" id="GO:0000463">
    <property type="term" value="P:maturation of LSU-rRNA from tricistronic rRNA transcript (SSU-rRNA, 5.8S rRNA, LSU-rRNA)"/>
    <property type="evidence" value="ECO:0007669"/>
    <property type="project" value="TreeGrafter"/>
</dbReference>
<keyword evidence="4" id="KW-0853">WD repeat</keyword>
<keyword evidence="3" id="KW-0698">rRNA processing</keyword>
<evidence type="ECO:0000256" key="6">
    <source>
        <dbReference type="ARBA" id="ARBA00023242"/>
    </source>
</evidence>
<keyword evidence="5" id="KW-0677">Repeat</keyword>
<accession>A0A158R6T2</accession>
<dbReference type="GO" id="GO:0070545">
    <property type="term" value="C:PeBoW complex"/>
    <property type="evidence" value="ECO:0007669"/>
    <property type="project" value="TreeGrafter"/>
</dbReference>
<evidence type="ECO:0000313" key="10">
    <source>
        <dbReference type="Proteomes" id="UP000282613"/>
    </source>
</evidence>
<dbReference type="Proteomes" id="UP000282613">
    <property type="component" value="Unassembled WGS sequence"/>
</dbReference>
<dbReference type="InterPro" id="IPR015943">
    <property type="entry name" value="WD40/YVTN_repeat-like_dom_sf"/>
</dbReference>
<dbReference type="Pfam" id="PF00400">
    <property type="entry name" value="WD40"/>
    <property type="match status" value="1"/>
</dbReference>
<comment type="subcellular location">
    <subcellularLocation>
        <location evidence="1">Nucleus</location>
        <location evidence="1">Nucleolus</location>
    </subcellularLocation>
</comment>
<dbReference type="WBParaSite" id="TASK_0000083601-mRNA-1">
    <property type="protein sequence ID" value="TASK_0000083601-mRNA-1"/>
    <property type="gene ID" value="TASK_0000083601"/>
</dbReference>
<dbReference type="AlphaFoldDB" id="A0A158R6T2"/>
<dbReference type="PANTHER" id="PTHR17605:SF0">
    <property type="entry name" value="RIBOSOME BIOGENESIS PROTEIN BOP1"/>
    <property type="match status" value="1"/>
</dbReference>
<dbReference type="InterPro" id="IPR012953">
    <property type="entry name" value="BOP1_N_dom"/>
</dbReference>
<dbReference type="PANTHER" id="PTHR17605">
    <property type="entry name" value="RIBOSOME BIOGENESIS PROTEIN BOP1 BLOCK OF PROLIFERATION 1 PROTEIN"/>
    <property type="match status" value="1"/>
</dbReference>
<feature type="domain" description="BOP1 N-terminal" evidence="8">
    <location>
        <begin position="31"/>
        <end position="367"/>
    </location>
</feature>
<dbReference type="InterPro" id="IPR001680">
    <property type="entry name" value="WD40_rpt"/>
</dbReference>
<feature type="region of interest" description="Disordered" evidence="7">
    <location>
        <begin position="539"/>
        <end position="562"/>
    </location>
</feature>
<reference evidence="9 10" key="2">
    <citation type="submission" date="2018-11" db="EMBL/GenBank/DDBJ databases">
        <authorList>
            <consortium name="Pathogen Informatics"/>
        </authorList>
    </citation>
    <scope>NUCLEOTIDE SEQUENCE [LARGE SCALE GENOMIC DNA]</scope>
</reference>
<sequence length="884" mass="98716">MARFVRDEYDFDSSDEEDIRNTVGNVPMQWYESFPHVGYDASGRPIMRPAVSYQSADAISDFLKTGSTEQGEQDAEWRTIVDPKTGQSVVLSDRDLEIVTRMSAGKGVLGDKEEDVCQPWEDFFSNSVLQMPVTAHPPQKRSFIPSLLDRRRVGRITHAIKMGWIRPHLPPWALEDVNDLDQVRRYAMYMTSGKPEAFDDYDEGEILGFSASSVPNYVMPDVWADQDEENTEQNTFAWQAGLPASLQTYRPPRPRPYMRPAAEPLPGHAESYNPPPEFLLSEEEERQVMRAWRDKVKDNQVSKVLPIMPRRFECLRHVPFSERYLREREERIKDLVMAARVEKQQVHTTPEALLPQIPSLADLRPYPSHLGLEYRSHSGRVTGLSVSPCGQWLASVSPVDGCLRIWETASNYCFRSYRLAPALALNDTRPVLVAEGLLRQRRPAKTVEAKVEVDSEGVDEERQSCAHVTWNPNPDLCLVAAAFGNKIFIINPALGDRVVVEKTDKMLCECWQTHLADAEEAKASYFVLSPLKVDPDALDEAGEEVEAEETGEEPADKKRRTTGAMRSQVAVWSFKPPVSANVTAINAALNASNTSVQWGSRVGSGGDTAGRHATSAFPARSRLLELSRVSIELHQAGVFSFALFLSLSAGSYTSVSTWQECIDLSWHPKGDYLMSLSISPLSSEARSRAANRVLLHRVSRMASQAPFAAVTGGLAEEWRSAAFHPAGRPTLFVAATRSVHTFDLVAQKELPRLKLDLSSDHIVAFAVHPTGEHVIAGTSDSRFIWFDVELGNVPFKKLRLNHGTVHKVNVHGRRPLVSVALDDGSLFIIHSKVSDSLLAKPVIIPVQLIRTGFHSAFSCTFHNRLPHVYVGGECGTIRQFVPWH</sequence>
<dbReference type="GO" id="GO:0030687">
    <property type="term" value="C:preribosome, large subunit precursor"/>
    <property type="evidence" value="ECO:0007669"/>
    <property type="project" value="TreeGrafter"/>
</dbReference>
<dbReference type="SMART" id="SM01035">
    <property type="entry name" value="BOP1NT"/>
    <property type="match status" value="1"/>
</dbReference>
<proteinExistence type="predicted"/>
<gene>
    <name evidence="9" type="ORF">TASK_LOCUS837</name>
</gene>
<evidence type="ECO:0000256" key="1">
    <source>
        <dbReference type="ARBA" id="ARBA00004604"/>
    </source>
</evidence>
<evidence type="ECO:0000256" key="3">
    <source>
        <dbReference type="ARBA" id="ARBA00022552"/>
    </source>
</evidence>
<dbReference type="SUPFAM" id="SSF50978">
    <property type="entry name" value="WD40 repeat-like"/>
    <property type="match status" value="1"/>
</dbReference>
<dbReference type="Pfam" id="PF08145">
    <property type="entry name" value="BOP1NT"/>
    <property type="match status" value="1"/>
</dbReference>
<evidence type="ECO:0000256" key="7">
    <source>
        <dbReference type="SAM" id="MobiDB-lite"/>
    </source>
</evidence>
<keyword evidence="2" id="KW-0690">Ribosome biogenesis</keyword>
<organism evidence="11">
    <name type="scientific">Taenia asiatica</name>
    <name type="common">Asian tapeworm</name>
    <dbReference type="NCBI Taxonomy" id="60517"/>
    <lineage>
        <taxon>Eukaryota</taxon>
        <taxon>Metazoa</taxon>
        <taxon>Spiralia</taxon>
        <taxon>Lophotrochozoa</taxon>
        <taxon>Platyhelminthes</taxon>
        <taxon>Cestoda</taxon>
        <taxon>Eucestoda</taxon>
        <taxon>Cyclophyllidea</taxon>
        <taxon>Taeniidae</taxon>
        <taxon>Taenia</taxon>
    </lineage>
</organism>
<protein>
    <submittedName>
        <fullName evidence="11">BOP1NT domain-containing protein</fullName>
    </submittedName>
</protein>
<dbReference type="OrthoDB" id="5571054at2759"/>
<reference evidence="11" key="1">
    <citation type="submission" date="2016-04" db="UniProtKB">
        <authorList>
            <consortium name="WormBaseParasite"/>
        </authorList>
    </citation>
    <scope>IDENTIFICATION</scope>
</reference>
<keyword evidence="10" id="KW-1185">Reference proteome</keyword>
<evidence type="ECO:0000313" key="9">
    <source>
        <dbReference type="EMBL" id="VDK21968.1"/>
    </source>
</evidence>
<dbReference type="GO" id="GO:0043021">
    <property type="term" value="F:ribonucleoprotein complex binding"/>
    <property type="evidence" value="ECO:0007669"/>
    <property type="project" value="TreeGrafter"/>
</dbReference>
<evidence type="ECO:0000256" key="2">
    <source>
        <dbReference type="ARBA" id="ARBA00022517"/>
    </source>
</evidence>
<feature type="compositionally biased region" description="Acidic residues" evidence="7">
    <location>
        <begin position="539"/>
        <end position="553"/>
    </location>
</feature>
<evidence type="ECO:0000256" key="5">
    <source>
        <dbReference type="ARBA" id="ARBA00022737"/>
    </source>
</evidence>
<dbReference type="STRING" id="60517.A0A158R6T2"/>
<dbReference type="InterPro" id="IPR036322">
    <property type="entry name" value="WD40_repeat_dom_sf"/>
</dbReference>
<dbReference type="Gene3D" id="2.130.10.10">
    <property type="entry name" value="YVTN repeat-like/Quinoprotein amine dehydrogenase"/>
    <property type="match status" value="2"/>
</dbReference>
<evidence type="ECO:0000313" key="11">
    <source>
        <dbReference type="WBParaSite" id="TASK_0000083601-mRNA-1"/>
    </source>
</evidence>
<keyword evidence="6" id="KW-0539">Nucleus</keyword>
<dbReference type="EMBL" id="UYRS01000134">
    <property type="protein sequence ID" value="VDK21968.1"/>
    <property type="molecule type" value="Genomic_DNA"/>
</dbReference>
<evidence type="ECO:0000259" key="8">
    <source>
        <dbReference type="SMART" id="SM01035"/>
    </source>
</evidence>